<dbReference type="PANTHER" id="PTHR30273:SF2">
    <property type="entry name" value="PROTEIN FECR"/>
    <property type="match status" value="1"/>
</dbReference>
<dbReference type="Pfam" id="PF04773">
    <property type="entry name" value="FecR"/>
    <property type="match status" value="1"/>
</dbReference>
<dbReference type="RefSeq" id="WP_132225083.1">
    <property type="nucleotide sequence ID" value="NZ_SMGO01000003.1"/>
</dbReference>
<dbReference type="Pfam" id="PF16344">
    <property type="entry name" value="FecR_C"/>
    <property type="match status" value="1"/>
</dbReference>
<evidence type="ECO:0000313" key="4">
    <source>
        <dbReference type="EMBL" id="TCK80593.1"/>
    </source>
</evidence>
<evidence type="ECO:0000313" key="5">
    <source>
        <dbReference type="Proteomes" id="UP000294616"/>
    </source>
</evidence>
<keyword evidence="1" id="KW-0472">Membrane</keyword>
<sequence>MKGKPYYIAQLISKYLQGIISEEEEVILEKWLGEKDENRQLLDSFKGYSAQSDIDFISKVNVDEAWERISHQKKQDRLKMMIRYTGYAAAAVLIVFSSISLLRLSTSSIQKVTPDAITELKDDVLPGSNKAQLVLSDGSSVGLEGHQGAFSEQDGTLIMGSDGQINYSNSGLASGGLIYNTLIVPKAGTYSLILSDGTKVWVNAMSELKFPVNFDNDERIVYLKGEAYFEVAHDTGRPFIVNVNGTQVEVLGTRFNINSYDAVTTTLMEGSVKIASQTDQRLLKPGQEAIVRKDITIQRADTLKAVAWKSGDFYFKNDNILQIAEQLSRWYDISINFEGQIPKDKMFSGSISRNVNLSEVVEMLTYISGSTYDISGRNITIQFK</sequence>
<keyword evidence="1" id="KW-0812">Transmembrane</keyword>
<dbReference type="GO" id="GO:0016989">
    <property type="term" value="F:sigma factor antagonist activity"/>
    <property type="evidence" value="ECO:0007669"/>
    <property type="project" value="TreeGrafter"/>
</dbReference>
<dbReference type="OrthoDB" id="1099963at2"/>
<gene>
    <name evidence="4" type="ORF">C8N28_2335</name>
</gene>
<dbReference type="Gene3D" id="2.60.120.1440">
    <property type="match status" value="1"/>
</dbReference>
<comment type="caution">
    <text evidence="4">The sequence shown here is derived from an EMBL/GenBank/DDBJ whole genome shotgun (WGS) entry which is preliminary data.</text>
</comment>
<reference evidence="4 5" key="1">
    <citation type="submission" date="2019-03" db="EMBL/GenBank/DDBJ databases">
        <title>Genomic Encyclopedia of Archaeal and Bacterial Type Strains, Phase II (KMG-II): from individual species to whole genera.</title>
        <authorList>
            <person name="Goeker M."/>
        </authorList>
    </citation>
    <scope>NUCLEOTIDE SEQUENCE [LARGE SCALE GENOMIC DNA]</scope>
    <source>
        <strain evidence="4 5">DSM 22554</strain>
    </source>
</reference>
<evidence type="ECO:0000259" key="2">
    <source>
        <dbReference type="Pfam" id="PF04773"/>
    </source>
</evidence>
<dbReference type="InterPro" id="IPR032508">
    <property type="entry name" value="FecR_C"/>
</dbReference>
<keyword evidence="5" id="KW-1185">Reference proteome</keyword>
<dbReference type="InterPro" id="IPR006860">
    <property type="entry name" value="FecR"/>
</dbReference>
<organism evidence="4 5">
    <name type="scientific">Albibacterium bauzanense</name>
    <dbReference type="NCBI Taxonomy" id="653929"/>
    <lineage>
        <taxon>Bacteria</taxon>
        <taxon>Pseudomonadati</taxon>
        <taxon>Bacteroidota</taxon>
        <taxon>Sphingobacteriia</taxon>
        <taxon>Sphingobacteriales</taxon>
        <taxon>Sphingobacteriaceae</taxon>
        <taxon>Albibacterium</taxon>
    </lineage>
</organism>
<dbReference type="EMBL" id="SMGO01000003">
    <property type="protein sequence ID" value="TCK80593.1"/>
    <property type="molecule type" value="Genomic_DNA"/>
</dbReference>
<feature type="domain" description="Protein FecR C-terminal" evidence="3">
    <location>
        <begin position="312"/>
        <end position="381"/>
    </location>
</feature>
<dbReference type="Gene3D" id="3.55.50.30">
    <property type="match status" value="1"/>
</dbReference>
<dbReference type="AlphaFoldDB" id="A0A4R1LTY3"/>
<dbReference type="PIRSF" id="PIRSF018266">
    <property type="entry name" value="FecR"/>
    <property type="match status" value="1"/>
</dbReference>
<evidence type="ECO:0000259" key="3">
    <source>
        <dbReference type="Pfam" id="PF16344"/>
    </source>
</evidence>
<dbReference type="InterPro" id="IPR012373">
    <property type="entry name" value="Ferrdict_sens_TM"/>
</dbReference>
<dbReference type="Proteomes" id="UP000294616">
    <property type="component" value="Unassembled WGS sequence"/>
</dbReference>
<feature type="domain" description="FecR protein" evidence="2">
    <location>
        <begin position="186"/>
        <end position="273"/>
    </location>
</feature>
<feature type="transmembrane region" description="Helical" evidence="1">
    <location>
        <begin position="84"/>
        <end position="104"/>
    </location>
</feature>
<protein>
    <submittedName>
        <fullName evidence="4">FecR family protein</fullName>
    </submittedName>
</protein>
<name>A0A4R1LTY3_9SPHI</name>
<proteinExistence type="predicted"/>
<accession>A0A4R1LTY3</accession>
<dbReference type="PANTHER" id="PTHR30273">
    <property type="entry name" value="PERIPLASMIC SIGNAL SENSOR AND SIGMA FACTOR ACTIVATOR FECR-RELATED"/>
    <property type="match status" value="1"/>
</dbReference>
<evidence type="ECO:0000256" key="1">
    <source>
        <dbReference type="SAM" id="Phobius"/>
    </source>
</evidence>
<keyword evidence="1" id="KW-1133">Transmembrane helix</keyword>